<dbReference type="GO" id="GO:0004015">
    <property type="term" value="F:adenosylmethionine-8-amino-7-oxononanoate transaminase activity"/>
    <property type="evidence" value="ECO:0007669"/>
    <property type="project" value="TreeGrafter"/>
</dbReference>
<organism evidence="3">
    <name type="scientific">marine sediment metagenome</name>
    <dbReference type="NCBI Taxonomy" id="412755"/>
    <lineage>
        <taxon>unclassified sequences</taxon>
        <taxon>metagenomes</taxon>
        <taxon>ecological metagenomes</taxon>
    </lineage>
</organism>
<protein>
    <submittedName>
        <fullName evidence="3">Uncharacterized protein</fullName>
    </submittedName>
</protein>
<dbReference type="GO" id="GO:0030170">
    <property type="term" value="F:pyridoxal phosphate binding"/>
    <property type="evidence" value="ECO:0007669"/>
    <property type="project" value="InterPro"/>
</dbReference>
<evidence type="ECO:0000256" key="2">
    <source>
        <dbReference type="ARBA" id="ARBA00022679"/>
    </source>
</evidence>
<dbReference type="AlphaFoldDB" id="X1BVJ8"/>
<evidence type="ECO:0000313" key="3">
    <source>
        <dbReference type="EMBL" id="GAG99060.1"/>
    </source>
</evidence>
<keyword evidence="2" id="KW-0808">Transferase</keyword>
<name>X1BVJ8_9ZZZZ</name>
<accession>X1BVJ8</accession>
<dbReference type="InterPro" id="IPR015422">
    <property type="entry name" value="PyrdxlP-dep_Trfase_small"/>
</dbReference>
<evidence type="ECO:0000256" key="1">
    <source>
        <dbReference type="ARBA" id="ARBA00022576"/>
    </source>
</evidence>
<dbReference type="Pfam" id="PF00202">
    <property type="entry name" value="Aminotran_3"/>
    <property type="match status" value="1"/>
</dbReference>
<dbReference type="PANTHER" id="PTHR42684">
    <property type="entry name" value="ADENOSYLMETHIONINE-8-AMINO-7-OXONONANOATE AMINOTRANSFERASE"/>
    <property type="match status" value="1"/>
</dbReference>
<dbReference type="GO" id="GO:0009102">
    <property type="term" value="P:biotin biosynthetic process"/>
    <property type="evidence" value="ECO:0007669"/>
    <property type="project" value="TreeGrafter"/>
</dbReference>
<dbReference type="InterPro" id="IPR005814">
    <property type="entry name" value="Aminotrans_3"/>
</dbReference>
<reference evidence="3" key="1">
    <citation type="journal article" date="2014" name="Front. Microbiol.">
        <title>High frequency of phylogenetically diverse reductive dehalogenase-homologous genes in deep subseafloor sedimentary metagenomes.</title>
        <authorList>
            <person name="Kawai M."/>
            <person name="Futagami T."/>
            <person name="Toyoda A."/>
            <person name="Takaki Y."/>
            <person name="Nishi S."/>
            <person name="Hori S."/>
            <person name="Arai W."/>
            <person name="Tsubouchi T."/>
            <person name="Morono Y."/>
            <person name="Uchiyama I."/>
            <person name="Ito T."/>
            <person name="Fujiyama A."/>
            <person name="Inagaki F."/>
            <person name="Takami H."/>
        </authorList>
    </citation>
    <scope>NUCLEOTIDE SEQUENCE</scope>
    <source>
        <strain evidence="3">Expedition CK06-06</strain>
    </source>
</reference>
<gene>
    <name evidence="3" type="ORF">S01H4_39399</name>
</gene>
<comment type="caution">
    <text evidence="3">The sequence shown here is derived from an EMBL/GenBank/DDBJ whole genome shotgun (WGS) entry which is preliminary data.</text>
</comment>
<dbReference type="InterPro" id="IPR015424">
    <property type="entry name" value="PyrdxlP-dep_Trfase"/>
</dbReference>
<sequence>MTLSERDKKHLWHPLTQHKLYPDHLPIVEAKGVYLYDDNGNSYIDGIASWYTCMYGHCNDKIATKIKQ</sequence>
<dbReference type="SUPFAM" id="SSF53383">
    <property type="entry name" value="PLP-dependent transferases"/>
    <property type="match status" value="1"/>
</dbReference>
<feature type="non-terminal residue" evidence="3">
    <location>
        <position position="68"/>
    </location>
</feature>
<dbReference type="EMBL" id="BART01021338">
    <property type="protein sequence ID" value="GAG99060.1"/>
    <property type="molecule type" value="Genomic_DNA"/>
</dbReference>
<dbReference type="Gene3D" id="3.90.1150.10">
    <property type="entry name" value="Aspartate Aminotransferase, domain 1"/>
    <property type="match status" value="1"/>
</dbReference>
<keyword evidence="1" id="KW-0032">Aminotransferase</keyword>
<proteinExistence type="predicted"/>
<dbReference type="PANTHER" id="PTHR42684:SF3">
    <property type="entry name" value="ADENOSYLMETHIONINE-8-AMINO-7-OXONONANOATE AMINOTRANSFERASE"/>
    <property type="match status" value="1"/>
</dbReference>